<dbReference type="AlphaFoldDB" id="A0A426XA10"/>
<organism evidence="2 3">
    <name type="scientific">Ensete ventricosum</name>
    <name type="common">Abyssinian banana</name>
    <name type="synonym">Musa ensete</name>
    <dbReference type="NCBI Taxonomy" id="4639"/>
    <lineage>
        <taxon>Eukaryota</taxon>
        <taxon>Viridiplantae</taxon>
        <taxon>Streptophyta</taxon>
        <taxon>Embryophyta</taxon>
        <taxon>Tracheophyta</taxon>
        <taxon>Spermatophyta</taxon>
        <taxon>Magnoliopsida</taxon>
        <taxon>Liliopsida</taxon>
        <taxon>Zingiberales</taxon>
        <taxon>Musaceae</taxon>
        <taxon>Ensete</taxon>
    </lineage>
</organism>
<accession>A0A426XA10</accession>
<sequence>GGGGGRGGSSEGSGPWISETVSSMDGKSESGEFTTQCEPKKENETATPATTPTTTPLLRHAAFDKTCRAQRRCPRIPFCVTAHGSKLLSLARLRGQLPHNTTPVTARMQAY</sequence>
<evidence type="ECO:0000313" key="2">
    <source>
        <dbReference type="EMBL" id="RRT36280.1"/>
    </source>
</evidence>
<evidence type="ECO:0000313" key="3">
    <source>
        <dbReference type="Proteomes" id="UP000287651"/>
    </source>
</evidence>
<dbReference type="EMBL" id="AMZH03023815">
    <property type="protein sequence ID" value="RRT36280.1"/>
    <property type="molecule type" value="Genomic_DNA"/>
</dbReference>
<feature type="region of interest" description="Disordered" evidence="1">
    <location>
        <begin position="1"/>
        <end position="55"/>
    </location>
</feature>
<dbReference type="Proteomes" id="UP000287651">
    <property type="component" value="Unassembled WGS sequence"/>
</dbReference>
<name>A0A426XA10_ENSVE</name>
<feature type="compositionally biased region" description="Low complexity" evidence="1">
    <location>
        <begin position="45"/>
        <end position="55"/>
    </location>
</feature>
<proteinExistence type="predicted"/>
<feature type="compositionally biased region" description="Polar residues" evidence="1">
    <location>
        <begin position="19"/>
        <end position="37"/>
    </location>
</feature>
<gene>
    <name evidence="2" type="ORF">B296_00056249</name>
</gene>
<comment type="caution">
    <text evidence="2">The sequence shown here is derived from an EMBL/GenBank/DDBJ whole genome shotgun (WGS) entry which is preliminary data.</text>
</comment>
<feature type="compositionally biased region" description="Gly residues" evidence="1">
    <location>
        <begin position="1"/>
        <end position="11"/>
    </location>
</feature>
<feature type="non-terminal residue" evidence="2">
    <location>
        <position position="1"/>
    </location>
</feature>
<evidence type="ECO:0000256" key="1">
    <source>
        <dbReference type="SAM" id="MobiDB-lite"/>
    </source>
</evidence>
<reference evidence="2 3" key="1">
    <citation type="journal article" date="2014" name="Agronomy (Basel)">
        <title>A Draft Genome Sequence for Ensete ventricosum, the Drought-Tolerant Tree Against Hunger.</title>
        <authorList>
            <person name="Harrison J."/>
            <person name="Moore K.A."/>
            <person name="Paszkiewicz K."/>
            <person name="Jones T."/>
            <person name="Grant M."/>
            <person name="Ambacheew D."/>
            <person name="Muzemil S."/>
            <person name="Studholme D.J."/>
        </authorList>
    </citation>
    <scope>NUCLEOTIDE SEQUENCE [LARGE SCALE GENOMIC DNA]</scope>
</reference>
<protein>
    <submittedName>
        <fullName evidence="2">Uncharacterized protein</fullName>
    </submittedName>
</protein>